<dbReference type="InterPro" id="IPR011990">
    <property type="entry name" value="TPR-like_helical_dom_sf"/>
</dbReference>
<protein>
    <recommendedName>
        <fullName evidence="3">Sel1 repeat family protein</fullName>
    </recommendedName>
</protein>
<dbReference type="SMART" id="SM00671">
    <property type="entry name" value="SEL1"/>
    <property type="match status" value="2"/>
</dbReference>
<dbReference type="SUPFAM" id="SSF81901">
    <property type="entry name" value="HCP-like"/>
    <property type="match status" value="1"/>
</dbReference>
<dbReference type="AlphaFoldDB" id="K0T1R9"/>
<comment type="caution">
    <text evidence="1">The sequence shown here is derived from an EMBL/GenBank/DDBJ whole genome shotgun (WGS) entry which is preliminary data.</text>
</comment>
<evidence type="ECO:0000313" key="1">
    <source>
        <dbReference type="EMBL" id="EJK71114.1"/>
    </source>
</evidence>
<organism evidence="1 2">
    <name type="scientific">Thalassiosira oceanica</name>
    <name type="common">Marine diatom</name>
    <dbReference type="NCBI Taxonomy" id="159749"/>
    <lineage>
        <taxon>Eukaryota</taxon>
        <taxon>Sar</taxon>
        <taxon>Stramenopiles</taxon>
        <taxon>Ochrophyta</taxon>
        <taxon>Bacillariophyta</taxon>
        <taxon>Coscinodiscophyceae</taxon>
        <taxon>Thalassiosirophycidae</taxon>
        <taxon>Thalassiosirales</taxon>
        <taxon>Thalassiosiraceae</taxon>
        <taxon>Thalassiosira</taxon>
    </lineage>
</organism>
<evidence type="ECO:0000313" key="2">
    <source>
        <dbReference type="Proteomes" id="UP000266841"/>
    </source>
</evidence>
<reference evidence="1 2" key="1">
    <citation type="journal article" date="2012" name="Genome Biol.">
        <title>Genome and low-iron response of an oceanic diatom adapted to chronic iron limitation.</title>
        <authorList>
            <person name="Lommer M."/>
            <person name="Specht M."/>
            <person name="Roy A.S."/>
            <person name="Kraemer L."/>
            <person name="Andreson R."/>
            <person name="Gutowska M.A."/>
            <person name="Wolf J."/>
            <person name="Bergner S.V."/>
            <person name="Schilhabel M.B."/>
            <person name="Klostermeier U.C."/>
            <person name="Beiko R.G."/>
            <person name="Rosenstiel P."/>
            <person name="Hippler M."/>
            <person name="Laroche J."/>
        </authorList>
    </citation>
    <scope>NUCLEOTIDE SEQUENCE [LARGE SCALE GENOMIC DNA]</scope>
    <source>
        <strain evidence="1 2">CCMP1005</strain>
    </source>
</reference>
<feature type="non-terminal residue" evidence="1">
    <location>
        <position position="1"/>
    </location>
</feature>
<dbReference type="Pfam" id="PF08238">
    <property type="entry name" value="Sel1"/>
    <property type="match status" value="2"/>
</dbReference>
<sequence>ESGVGVDKCPLCRESFDDKTEAENAADLMRLAKRGVNWAQSNVGQCLMEGMRGFKKQAQTGLEFINKAAAQNYPPALYDLSNLYRNGIASELEKSEEKANELLLESANLGHVLANMELAGMHGFEKNPDEAYFRASVAFALDGTNEQAAFVLGGFH</sequence>
<evidence type="ECO:0008006" key="3">
    <source>
        <dbReference type="Google" id="ProtNLM"/>
    </source>
</evidence>
<dbReference type="EMBL" id="AGNL01007630">
    <property type="protein sequence ID" value="EJK71114.1"/>
    <property type="molecule type" value="Genomic_DNA"/>
</dbReference>
<dbReference type="Gene3D" id="1.25.40.10">
    <property type="entry name" value="Tetratricopeptide repeat domain"/>
    <property type="match status" value="1"/>
</dbReference>
<keyword evidence="2" id="KW-1185">Reference proteome</keyword>
<dbReference type="InterPro" id="IPR006597">
    <property type="entry name" value="Sel1-like"/>
</dbReference>
<dbReference type="Proteomes" id="UP000266841">
    <property type="component" value="Unassembled WGS sequence"/>
</dbReference>
<name>K0T1R9_THAOC</name>
<dbReference type="OrthoDB" id="272077at2759"/>
<gene>
    <name evidence="1" type="ORF">THAOC_07477</name>
</gene>
<accession>K0T1R9</accession>
<proteinExistence type="predicted"/>